<dbReference type="Pfam" id="PF03849">
    <property type="entry name" value="Tfb2"/>
    <property type="match status" value="3"/>
</dbReference>
<gene>
    <name evidence="12" type="ORF">IZO911_LOCUS23305</name>
</gene>
<evidence type="ECO:0000256" key="2">
    <source>
        <dbReference type="ARBA" id="ARBA00007132"/>
    </source>
</evidence>
<proteinExistence type="inferred from homology"/>
<comment type="function">
    <text evidence="10">Component of the general transcription and DNA repair factor IIH (TFIIH) core complex which is involved in general and transcription-coupled nucleotide excision repair (NER) of damaged DNA.</text>
</comment>
<dbReference type="Pfam" id="PF18307">
    <property type="entry name" value="Tfb2_C"/>
    <property type="match status" value="1"/>
</dbReference>
<accession>A0A814PJG2</accession>
<evidence type="ECO:0000313" key="13">
    <source>
        <dbReference type="Proteomes" id="UP000663860"/>
    </source>
</evidence>
<keyword evidence="6 10" id="KW-0234">DNA repair</keyword>
<evidence type="ECO:0000313" key="12">
    <source>
        <dbReference type="EMBL" id="CAF1105850.1"/>
    </source>
</evidence>
<evidence type="ECO:0000259" key="11">
    <source>
        <dbReference type="Pfam" id="PF18307"/>
    </source>
</evidence>
<dbReference type="GO" id="GO:0001671">
    <property type="term" value="F:ATPase activator activity"/>
    <property type="evidence" value="ECO:0007669"/>
    <property type="project" value="InterPro"/>
</dbReference>
<name>A0A814PJG2_9BILA</name>
<dbReference type="PANTHER" id="PTHR13152">
    <property type="entry name" value="TFIIH, POLYPEPTIDE 4"/>
    <property type="match status" value="1"/>
</dbReference>
<comment type="subunit">
    <text evidence="8">Component of the 7-subunit TFIIH core complex composed of XPB/ERCC3, XPD/ERCC2, GTF2H1, GTF2H2, GTF2H3, GTF2H4 and GTF2H5, which is active in NER. The core complex associates with the 3-subunit CDK-activating kinase (CAK) module composed of CCNH/cyclin H, CDK7 and MNAT1 to form the 10-subunit holoenzyme (holo-TFIIH) active in transcription. Part of TBP-based Pol II pre-initiation complex (PIC), in which Pol II core assembles with general transcription factors and other specific initiation factors including GTF2E1, GTF2E2, GTF2F1, GTF2F2, TCEA1, ERCC2, ERCC3, GTF2H2, GTF2H3, GTF2H4, GTF2H5, GTF2A1, GTF2A2, GTF2B and TBP; this large multi-subunit PIC complex mediates DNA unwinding and targets Pol II core to the transcription start site where the first phosphodiester bond forms.</text>
</comment>
<evidence type="ECO:0000256" key="5">
    <source>
        <dbReference type="ARBA" id="ARBA00023163"/>
    </source>
</evidence>
<dbReference type="GO" id="GO:0005675">
    <property type="term" value="C:transcription factor TFIIH holo complex"/>
    <property type="evidence" value="ECO:0007669"/>
    <property type="project" value="TreeGrafter"/>
</dbReference>
<keyword evidence="7 10" id="KW-0539">Nucleus</keyword>
<dbReference type="GO" id="GO:0003690">
    <property type="term" value="F:double-stranded DNA binding"/>
    <property type="evidence" value="ECO:0007669"/>
    <property type="project" value="TreeGrafter"/>
</dbReference>
<evidence type="ECO:0000256" key="6">
    <source>
        <dbReference type="ARBA" id="ARBA00023204"/>
    </source>
</evidence>
<dbReference type="PANTHER" id="PTHR13152:SF0">
    <property type="entry name" value="GENERAL TRANSCRIPTION FACTOR IIH SUBUNIT 4"/>
    <property type="match status" value="1"/>
</dbReference>
<evidence type="ECO:0000256" key="9">
    <source>
        <dbReference type="ARBA" id="ARBA00070130"/>
    </source>
</evidence>
<dbReference type="GO" id="GO:0006366">
    <property type="term" value="P:transcription by RNA polymerase II"/>
    <property type="evidence" value="ECO:0007669"/>
    <property type="project" value="UniProtKB-ARBA"/>
</dbReference>
<evidence type="ECO:0000256" key="3">
    <source>
        <dbReference type="ARBA" id="ARBA00022763"/>
    </source>
</evidence>
<evidence type="ECO:0000256" key="4">
    <source>
        <dbReference type="ARBA" id="ARBA00023015"/>
    </source>
</evidence>
<dbReference type="Proteomes" id="UP000663860">
    <property type="component" value="Unassembled WGS sequence"/>
</dbReference>
<dbReference type="EMBL" id="CAJNOE010000268">
    <property type="protein sequence ID" value="CAF1105850.1"/>
    <property type="molecule type" value="Genomic_DNA"/>
</dbReference>
<dbReference type="Gene3D" id="3.30.70.2610">
    <property type="match status" value="2"/>
</dbReference>
<evidence type="ECO:0000256" key="1">
    <source>
        <dbReference type="ARBA" id="ARBA00004123"/>
    </source>
</evidence>
<dbReference type="InterPro" id="IPR004598">
    <property type="entry name" value="TFIIH_p52/Tfb2"/>
</dbReference>
<sequence length="691" mass="79763">MSGQFANLQEYISSLPTNVTQNIYGHPASCLAIFRELPVLARTIIMRFICLPNSELTGQPQPISQGVASSWINPSHQNTYKNITRMLVKLGIWNEVGTDWQLDATFRNNLTGAIFGGTTNWLDETDSVSTPSERSIKKLEELNTYSSTRWDCVLQYLVNPDRGQITRDTIDVFVHAKLLKRNDDTSSASTDPYQITGTGFQFLLMNRRTQVWFFIINSLETRQQRGEDISEHLIFLFQLSFATFGKDYSCEKFSATKENFLQHLRELGLIWQKTRKIKRYFPTKLAIELASGLATTTYGEHGNDEIQSGFLVVETNYRVYAYTTSGLATTTYGEHGNDEIQSGFLVVETNYRVYAYTNNDLYLRITALFCKMLYRFPNMSVGLITRQSIRKALSNEISADLILNFLKSHAHPQMRKRLLENKPLIPTTISDQIRLWEMERDRIVDQEGMLYSQFNSANDFELIEKYAKDLNVLLWSNSQKRCVIVSKAGHEERKIKRYFPTKLAIELASGLATTTYGEHGNDEIQSGFLVVETNYRVYAYTNNDLYLRITALFCKMLYRFPNMSVGLITRQSIRKALSNEISADLILNFLKSHAHPQMRKRLLENKPLIPTTISDQIRLWEMERDRIVDQEGMLYSQFNSANDFELIEKYAKDLNVLLWSNSQKRCVIVSKAGHEEVKRFWKMQRPKGSND</sequence>
<comment type="similarity">
    <text evidence="2 10">Belongs to the TFB2 family.</text>
</comment>
<evidence type="ECO:0000256" key="8">
    <source>
        <dbReference type="ARBA" id="ARBA00064576"/>
    </source>
</evidence>
<dbReference type="GO" id="GO:0006289">
    <property type="term" value="P:nucleotide-excision repair"/>
    <property type="evidence" value="ECO:0007669"/>
    <property type="project" value="InterPro"/>
</dbReference>
<keyword evidence="3 10" id="KW-0227">DNA damage</keyword>
<comment type="subcellular location">
    <subcellularLocation>
        <location evidence="1 10">Nucleus</location>
    </subcellularLocation>
</comment>
<feature type="domain" description="Transcription factor Tfb2 C-terminal" evidence="11">
    <location>
        <begin position="615"/>
        <end position="682"/>
    </location>
</feature>
<keyword evidence="4 10" id="KW-0805">Transcription regulation</keyword>
<evidence type="ECO:0000256" key="7">
    <source>
        <dbReference type="ARBA" id="ARBA00023242"/>
    </source>
</evidence>
<keyword evidence="5 10" id="KW-0804">Transcription</keyword>
<comment type="caution">
    <text evidence="12">The sequence shown here is derived from an EMBL/GenBank/DDBJ whole genome shotgun (WGS) entry which is preliminary data.</text>
</comment>
<dbReference type="FunFam" id="3.30.70.2610:FF:000001">
    <property type="entry name" value="General transcription factor IIH subunit 4"/>
    <property type="match status" value="2"/>
</dbReference>
<evidence type="ECO:0000256" key="10">
    <source>
        <dbReference type="RuleBase" id="RU364024"/>
    </source>
</evidence>
<protein>
    <recommendedName>
        <fullName evidence="9 10">General transcription factor IIH subunit 4</fullName>
    </recommendedName>
</protein>
<dbReference type="AlphaFoldDB" id="A0A814PJG2"/>
<dbReference type="GO" id="GO:0000439">
    <property type="term" value="C:transcription factor TFIIH core complex"/>
    <property type="evidence" value="ECO:0007669"/>
    <property type="project" value="InterPro"/>
</dbReference>
<organism evidence="12 13">
    <name type="scientific">Adineta steineri</name>
    <dbReference type="NCBI Taxonomy" id="433720"/>
    <lineage>
        <taxon>Eukaryota</taxon>
        <taxon>Metazoa</taxon>
        <taxon>Spiralia</taxon>
        <taxon>Gnathifera</taxon>
        <taxon>Rotifera</taxon>
        <taxon>Eurotatoria</taxon>
        <taxon>Bdelloidea</taxon>
        <taxon>Adinetida</taxon>
        <taxon>Adinetidae</taxon>
        <taxon>Adineta</taxon>
    </lineage>
</organism>
<dbReference type="InterPro" id="IPR040662">
    <property type="entry name" value="Tfb2_C"/>
</dbReference>
<reference evidence="12" key="1">
    <citation type="submission" date="2021-02" db="EMBL/GenBank/DDBJ databases">
        <authorList>
            <person name="Nowell W R."/>
        </authorList>
    </citation>
    <scope>NUCLEOTIDE SEQUENCE</scope>
</reference>